<dbReference type="Proteomes" id="UP000615446">
    <property type="component" value="Unassembled WGS sequence"/>
</dbReference>
<name>A0A8H3KZS4_9GLOM</name>
<reference evidence="2" key="1">
    <citation type="submission" date="2019-10" db="EMBL/GenBank/DDBJ databases">
        <title>Conservation and host-specific expression of non-tandemly repeated heterogenous ribosome RNA gene in arbuscular mycorrhizal fungi.</title>
        <authorList>
            <person name="Maeda T."/>
            <person name="Kobayashi Y."/>
            <person name="Nakagawa T."/>
            <person name="Ezawa T."/>
            <person name="Yamaguchi K."/>
            <person name="Bino T."/>
            <person name="Nishimoto Y."/>
            <person name="Shigenobu S."/>
            <person name="Kawaguchi M."/>
        </authorList>
    </citation>
    <scope>NUCLEOTIDE SEQUENCE</scope>
    <source>
        <strain evidence="2">HR1</strain>
    </source>
</reference>
<protein>
    <submittedName>
        <fullName evidence="2">Uncharacterized protein</fullName>
    </submittedName>
</protein>
<comment type="caution">
    <text evidence="2">The sequence shown here is derived from an EMBL/GenBank/DDBJ whole genome shotgun (WGS) entry which is preliminary data.</text>
</comment>
<feature type="region of interest" description="Disordered" evidence="1">
    <location>
        <begin position="86"/>
        <end position="117"/>
    </location>
</feature>
<dbReference type="EMBL" id="BLAL01000034">
    <property type="protein sequence ID" value="GES77979.1"/>
    <property type="molecule type" value="Genomic_DNA"/>
</dbReference>
<evidence type="ECO:0000313" key="3">
    <source>
        <dbReference type="Proteomes" id="UP000615446"/>
    </source>
</evidence>
<sequence length="117" mass="13542">MKGIKCKKQVLKKEVKSNDDNTKWTDSEIKILLENKVEKLHEMYLQKKKKANSTGEGSVEWIWFSQMEEILSQSKAINLDYITNSTSDSPSISDSKNSNNSENLNDKENFIKKINRN</sequence>
<evidence type="ECO:0000256" key="1">
    <source>
        <dbReference type="SAM" id="MobiDB-lite"/>
    </source>
</evidence>
<proteinExistence type="predicted"/>
<evidence type="ECO:0000313" key="2">
    <source>
        <dbReference type="EMBL" id="GES77979.1"/>
    </source>
</evidence>
<organism evidence="2 3">
    <name type="scientific">Rhizophagus clarus</name>
    <dbReference type="NCBI Taxonomy" id="94130"/>
    <lineage>
        <taxon>Eukaryota</taxon>
        <taxon>Fungi</taxon>
        <taxon>Fungi incertae sedis</taxon>
        <taxon>Mucoromycota</taxon>
        <taxon>Glomeromycotina</taxon>
        <taxon>Glomeromycetes</taxon>
        <taxon>Glomerales</taxon>
        <taxon>Glomeraceae</taxon>
        <taxon>Rhizophagus</taxon>
    </lineage>
</organism>
<gene>
    <name evidence="2" type="ORF">RCL2_000530200</name>
</gene>
<dbReference type="AlphaFoldDB" id="A0A8H3KZS4"/>
<accession>A0A8H3KZS4</accession>
<feature type="compositionally biased region" description="Low complexity" evidence="1">
    <location>
        <begin position="86"/>
        <end position="103"/>
    </location>
</feature>